<dbReference type="Pfam" id="PF14237">
    <property type="entry name" value="GYF_2"/>
    <property type="match status" value="1"/>
</dbReference>
<dbReference type="SUPFAM" id="SSF117892">
    <property type="entry name" value="Band 7/SPFH domain"/>
    <property type="match status" value="1"/>
</dbReference>
<dbReference type="GO" id="GO:0008233">
    <property type="term" value="F:peptidase activity"/>
    <property type="evidence" value="ECO:0007669"/>
    <property type="project" value="UniProtKB-KW"/>
</dbReference>
<dbReference type="GO" id="GO:0006508">
    <property type="term" value="P:proteolysis"/>
    <property type="evidence" value="ECO:0007669"/>
    <property type="project" value="UniProtKB-KW"/>
</dbReference>
<dbReference type="Pfam" id="PF13421">
    <property type="entry name" value="Band_7_1"/>
    <property type="match status" value="1"/>
</dbReference>
<name>A0A1N7KUF8_9RHOB</name>
<evidence type="ECO:0000259" key="2">
    <source>
        <dbReference type="Pfam" id="PF14237"/>
    </source>
</evidence>
<reference evidence="4" key="1">
    <citation type="submission" date="2017-01" db="EMBL/GenBank/DDBJ databases">
        <authorList>
            <person name="Varghese N."/>
            <person name="Submissions S."/>
        </authorList>
    </citation>
    <scope>NUCLEOTIDE SEQUENCE [LARGE SCALE GENOMIC DNA]</scope>
    <source>
        <strain evidence="4">DSM 19945</strain>
    </source>
</reference>
<dbReference type="EMBL" id="FTOG01000003">
    <property type="protein sequence ID" value="SIS65243.1"/>
    <property type="molecule type" value="Genomic_DNA"/>
</dbReference>
<gene>
    <name evidence="3" type="ORF">SAMN05421580_10353</name>
</gene>
<keyword evidence="3" id="KW-0378">Hydrolase</keyword>
<keyword evidence="4" id="KW-1185">Reference proteome</keyword>
<dbReference type="CDD" id="cd03408">
    <property type="entry name" value="SPFH_like_u1"/>
    <property type="match status" value="1"/>
</dbReference>
<dbReference type="RefSeq" id="WP_076484075.1">
    <property type="nucleotide sequence ID" value="NZ_FTOG01000003.1"/>
</dbReference>
<dbReference type="InterPro" id="IPR025640">
    <property type="entry name" value="GYF_2"/>
</dbReference>
<evidence type="ECO:0000313" key="3">
    <source>
        <dbReference type="EMBL" id="SIS65243.1"/>
    </source>
</evidence>
<sequence length="375" mass="40568">MGIFDFLTGEFIDVIHWTDDTRDTMVWRFEREGHEIKYGAKLTVREGQAAVFVHEGQLADVFGPGLYMLETNNMPLLTTLQHWDHGFNSPFKSEIYFINTTRFTDQKWGTKNPIICRDPEFGPVRLRAFGTYVMRVADPAKFLTEIVGTDGEFTSDEISFQIRNVIVQEFSRVLASAGVPVLDMAANTADLGRLVTKAIDPLVAAYGLSISEFYIENISLPEAVEAVLDQRTSMGVVGDLNRYMQFNAAQALAQPGSAMGATMGATMGAGMAAGMGAMAAGPWGAPAAAQPVTAPAIAPPPPPPPPVEKVWHLAVNGQTQGPYGRGHLGRMVSEGSFSRDTLVWTAGQDGWQKAGMVPELAQLFTIAPPPPPPAV</sequence>
<accession>A0A1N7KUF8</accession>
<dbReference type="InterPro" id="IPR033880">
    <property type="entry name" value="SPFH_YdjI"/>
</dbReference>
<protein>
    <submittedName>
        <fullName evidence="3">Membrane protease subunit, stomatin/prohibitin family, contains C-terminal Zn-ribbon domain</fullName>
    </submittedName>
</protein>
<dbReference type="Proteomes" id="UP000186221">
    <property type="component" value="Unassembled WGS sequence"/>
</dbReference>
<organism evidence="3 4">
    <name type="scientific">Rhodobacter aestuarii</name>
    <dbReference type="NCBI Taxonomy" id="453582"/>
    <lineage>
        <taxon>Bacteria</taxon>
        <taxon>Pseudomonadati</taxon>
        <taxon>Pseudomonadota</taxon>
        <taxon>Alphaproteobacteria</taxon>
        <taxon>Rhodobacterales</taxon>
        <taxon>Rhodobacter group</taxon>
        <taxon>Rhodobacter</taxon>
    </lineage>
</organism>
<proteinExistence type="predicted"/>
<dbReference type="OrthoDB" id="9764015at2"/>
<dbReference type="PANTHER" id="PTHR37826">
    <property type="entry name" value="FLOTILLIN BAND_7_5 DOMAIN PROTEIN"/>
    <property type="match status" value="1"/>
</dbReference>
<dbReference type="AlphaFoldDB" id="A0A1N7KUF8"/>
<dbReference type="STRING" id="453582.SAMN05421580_10353"/>
<evidence type="ECO:0000313" key="4">
    <source>
        <dbReference type="Proteomes" id="UP000186221"/>
    </source>
</evidence>
<dbReference type="PANTHER" id="PTHR37826:SF2">
    <property type="entry name" value="ZINC-RIBBON DOMAIN-CONTAINING PROTEIN"/>
    <property type="match status" value="1"/>
</dbReference>
<keyword evidence="3" id="KW-0645">Protease</keyword>
<feature type="domain" description="GYF" evidence="2">
    <location>
        <begin position="311"/>
        <end position="360"/>
    </location>
</feature>
<feature type="domain" description="SPFH" evidence="1">
    <location>
        <begin position="26"/>
        <end position="236"/>
    </location>
</feature>
<dbReference type="Gene3D" id="3.30.479.30">
    <property type="entry name" value="Band 7 domain"/>
    <property type="match status" value="1"/>
</dbReference>
<evidence type="ECO:0000259" key="1">
    <source>
        <dbReference type="Pfam" id="PF13421"/>
    </source>
</evidence>
<dbReference type="InterPro" id="IPR036013">
    <property type="entry name" value="Band_7/SPFH_dom_sf"/>
</dbReference>